<sequence length="154" mass="16847">MTAAAGCAMEASLRRDLIVAAARRWIDTPYVHGQSAWMAGCDCLGLVRGVWRDLYGSEPELPPVYTADWAEIGGREDLLSAARRNLAEIPLAEAAAGSVLLFRWRPGLPAKHCGILSAPGRMIHAYDRRRVHEIALPAGWRRRIAAAFDFPGAN</sequence>
<organism evidence="6 7">
    <name type="scientific">Mesorhizobium australicum</name>
    <dbReference type="NCBI Taxonomy" id="536018"/>
    <lineage>
        <taxon>Bacteria</taxon>
        <taxon>Pseudomonadati</taxon>
        <taxon>Pseudomonadota</taxon>
        <taxon>Alphaproteobacteria</taxon>
        <taxon>Hyphomicrobiales</taxon>
        <taxon>Phyllobacteriaceae</taxon>
        <taxon>Mesorhizobium</taxon>
    </lineage>
</organism>
<keyword evidence="4" id="KW-0788">Thiol protease</keyword>
<dbReference type="NCBIfam" id="TIGR02219">
    <property type="entry name" value="phage_NlpC_fam"/>
    <property type="match status" value="1"/>
</dbReference>
<protein>
    <submittedName>
        <fullName evidence="6">Putative phage cell wall peptidase, NlpC/P60 family</fullName>
    </submittedName>
</protein>
<keyword evidence="3" id="KW-0378">Hydrolase</keyword>
<dbReference type="GO" id="GO:0006508">
    <property type="term" value="P:proteolysis"/>
    <property type="evidence" value="ECO:0007669"/>
    <property type="project" value="UniProtKB-KW"/>
</dbReference>
<dbReference type="SUPFAM" id="SSF54001">
    <property type="entry name" value="Cysteine proteinases"/>
    <property type="match status" value="1"/>
</dbReference>
<dbReference type="PROSITE" id="PS51935">
    <property type="entry name" value="NLPC_P60"/>
    <property type="match status" value="1"/>
</dbReference>
<dbReference type="EMBL" id="FXBL01000004">
    <property type="protein sequence ID" value="SMH42552.1"/>
    <property type="molecule type" value="Genomic_DNA"/>
</dbReference>
<evidence type="ECO:0000256" key="3">
    <source>
        <dbReference type="ARBA" id="ARBA00022801"/>
    </source>
</evidence>
<evidence type="ECO:0000313" key="7">
    <source>
        <dbReference type="Proteomes" id="UP000193083"/>
    </source>
</evidence>
<evidence type="ECO:0000313" key="6">
    <source>
        <dbReference type="EMBL" id="SMH42552.1"/>
    </source>
</evidence>
<evidence type="ECO:0000259" key="5">
    <source>
        <dbReference type="PROSITE" id="PS51935"/>
    </source>
</evidence>
<dbReference type="Pfam" id="PF00877">
    <property type="entry name" value="NLPC_P60"/>
    <property type="match status" value="1"/>
</dbReference>
<comment type="similarity">
    <text evidence="1">Belongs to the peptidase C40 family.</text>
</comment>
<evidence type="ECO:0000256" key="2">
    <source>
        <dbReference type="ARBA" id="ARBA00022670"/>
    </source>
</evidence>
<name>A0A1X7NWG5_9HYPH</name>
<evidence type="ECO:0000256" key="4">
    <source>
        <dbReference type="ARBA" id="ARBA00022807"/>
    </source>
</evidence>
<dbReference type="InterPro" id="IPR011929">
    <property type="entry name" value="Phage_pept_NlpC/P60"/>
</dbReference>
<feature type="domain" description="NlpC/P60" evidence="5">
    <location>
        <begin position="12"/>
        <end position="151"/>
    </location>
</feature>
<dbReference type="Proteomes" id="UP000193083">
    <property type="component" value="Unassembled WGS sequence"/>
</dbReference>
<dbReference type="AlphaFoldDB" id="A0A1X7NWG5"/>
<gene>
    <name evidence="6" type="ORF">SAMN02982922_2757</name>
</gene>
<dbReference type="GO" id="GO:0008234">
    <property type="term" value="F:cysteine-type peptidase activity"/>
    <property type="evidence" value="ECO:0007669"/>
    <property type="project" value="UniProtKB-KW"/>
</dbReference>
<accession>A0A1X7NWG5</accession>
<dbReference type="InterPro" id="IPR038765">
    <property type="entry name" value="Papain-like_cys_pep_sf"/>
</dbReference>
<proteinExistence type="inferred from homology"/>
<dbReference type="Gene3D" id="3.90.1720.10">
    <property type="entry name" value="endopeptidase domain like (from Nostoc punctiforme)"/>
    <property type="match status" value="1"/>
</dbReference>
<keyword evidence="7" id="KW-1185">Reference proteome</keyword>
<reference evidence="7" key="1">
    <citation type="submission" date="2017-04" db="EMBL/GenBank/DDBJ databases">
        <authorList>
            <person name="Varghese N."/>
            <person name="Submissions S."/>
        </authorList>
    </citation>
    <scope>NUCLEOTIDE SEQUENCE [LARGE SCALE GENOMIC DNA]</scope>
    <source>
        <strain evidence="7">B5P</strain>
    </source>
</reference>
<keyword evidence="2" id="KW-0645">Protease</keyword>
<dbReference type="InterPro" id="IPR000064">
    <property type="entry name" value="NLP_P60_dom"/>
</dbReference>
<evidence type="ECO:0000256" key="1">
    <source>
        <dbReference type="ARBA" id="ARBA00007074"/>
    </source>
</evidence>